<name>A0A840ANA6_9HYPH</name>
<dbReference type="RefSeq" id="WP_183398377.1">
    <property type="nucleotide sequence ID" value="NZ_JACIDS010000002.1"/>
</dbReference>
<keyword evidence="3" id="KW-0201">Cytochrome c-type biogenesis</keyword>
<evidence type="ECO:0000256" key="1">
    <source>
        <dbReference type="ARBA" id="ARBA00004196"/>
    </source>
</evidence>
<feature type="transmembrane region" description="Helical" evidence="5">
    <location>
        <begin position="91"/>
        <end position="111"/>
    </location>
</feature>
<evidence type="ECO:0000256" key="4">
    <source>
        <dbReference type="ARBA" id="ARBA00022803"/>
    </source>
</evidence>
<keyword evidence="4" id="KW-0802">TPR repeat</keyword>
<dbReference type="Gene3D" id="1.25.40.10">
    <property type="entry name" value="Tetratricopeptide repeat domain"/>
    <property type="match status" value="2"/>
</dbReference>
<dbReference type="SUPFAM" id="SSF48452">
    <property type="entry name" value="TPR-like"/>
    <property type="match status" value="1"/>
</dbReference>
<dbReference type="AlphaFoldDB" id="A0A840ANA6"/>
<keyword evidence="2" id="KW-0677">Repeat</keyword>
<feature type="domain" description="Cytochrome c-type biogenesis protein H TPR" evidence="6">
    <location>
        <begin position="114"/>
        <end position="257"/>
    </location>
</feature>
<accession>A0A840ANA6</accession>
<evidence type="ECO:0000313" key="8">
    <source>
        <dbReference type="Proteomes" id="UP000553963"/>
    </source>
</evidence>
<dbReference type="GO" id="GO:0030313">
    <property type="term" value="C:cell envelope"/>
    <property type="evidence" value="ECO:0007669"/>
    <property type="project" value="UniProtKB-SubCell"/>
</dbReference>
<keyword evidence="5" id="KW-0812">Transmembrane</keyword>
<evidence type="ECO:0000256" key="5">
    <source>
        <dbReference type="SAM" id="Phobius"/>
    </source>
</evidence>
<dbReference type="Proteomes" id="UP000553963">
    <property type="component" value="Unassembled WGS sequence"/>
</dbReference>
<dbReference type="EMBL" id="JACIDS010000002">
    <property type="protein sequence ID" value="MBB3930753.1"/>
    <property type="molecule type" value="Genomic_DNA"/>
</dbReference>
<keyword evidence="5" id="KW-0472">Membrane</keyword>
<dbReference type="InterPro" id="IPR056413">
    <property type="entry name" value="TPR_CcmH_CycH"/>
</dbReference>
<comment type="subcellular location">
    <subcellularLocation>
        <location evidence="1">Cell envelope</location>
    </subcellularLocation>
</comment>
<dbReference type="InterPro" id="IPR051263">
    <property type="entry name" value="C-type_cytochrome_biogenesis"/>
</dbReference>
<dbReference type="InterPro" id="IPR011990">
    <property type="entry name" value="TPR-like_helical_dom_sf"/>
</dbReference>
<keyword evidence="8" id="KW-1185">Reference proteome</keyword>
<reference evidence="7 8" key="1">
    <citation type="submission" date="2020-08" db="EMBL/GenBank/DDBJ databases">
        <title>Genomic Encyclopedia of Type Strains, Phase IV (KMG-IV): sequencing the most valuable type-strain genomes for metagenomic binning, comparative biology and taxonomic classification.</title>
        <authorList>
            <person name="Goeker M."/>
        </authorList>
    </citation>
    <scope>NUCLEOTIDE SEQUENCE [LARGE SCALE GENOMIC DNA]</scope>
    <source>
        <strain evidence="7 8">DSM 25966</strain>
    </source>
</reference>
<dbReference type="InterPro" id="IPR017560">
    <property type="entry name" value="Cyt_c_biogenesis_CcmI"/>
</dbReference>
<evidence type="ECO:0000259" key="6">
    <source>
        <dbReference type="Pfam" id="PF23914"/>
    </source>
</evidence>
<gene>
    <name evidence="7" type="ORF">GGR25_001792</name>
</gene>
<dbReference type="GO" id="GO:0005886">
    <property type="term" value="C:plasma membrane"/>
    <property type="evidence" value="ECO:0007669"/>
    <property type="project" value="TreeGrafter"/>
</dbReference>
<proteinExistence type="predicted"/>
<keyword evidence="5" id="KW-1133">Transmembrane helix</keyword>
<organism evidence="7 8">
    <name type="scientific">Kaistia hirudinis</name>
    <dbReference type="NCBI Taxonomy" id="1293440"/>
    <lineage>
        <taxon>Bacteria</taxon>
        <taxon>Pseudomonadati</taxon>
        <taxon>Pseudomonadota</taxon>
        <taxon>Alphaproteobacteria</taxon>
        <taxon>Hyphomicrobiales</taxon>
        <taxon>Kaistiaceae</taxon>
        <taxon>Kaistia</taxon>
    </lineage>
</organism>
<dbReference type="PANTHER" id="PTHR47870:SF1">
    <property type="entry name" value="CYTOCHROME C-TYPE BIOGENESIS PROTEIN CCMH"/>
    <property type="match status" value="1"/>
</dbReference>
<evidence type="ECO:0000256" key="2">
    <source>
        <dbReference type="ARBA" id="ARBA00022737"/>
    </source>
</evidence>
<evidence type="ECO:0000256" key="3">
    <source>
        <dbReference type="ARBA" id="ARBA00022748"/>
    </source>
</evidence>
<dbReference type="Pfam" id="PF23914">
    <property type="entry name" value="TPR_CcmH_CycH"/>
    <property type="match status" value="1"/>
</dbReference>
<dbReference type="GO" id="GO:0017004">
    <property type="term" value="P:cytochrome complex assembly"/>
    <property type="evidence" value="ECO:0007669"/>
    <property type="project" value="UniProtKB-KW"/>
</dbReference>
<sequence>MLLWIAMAVLTAVASLVVLAPLGRRGTSDAAADSAGSIYRDQLAELARDREAGLIAESEAEAARIEIARRLLKVTDAGADRLRDGATLRRFAVLVAIIGLPLIAVGTYLAIGSPNLADQPLAERRQASNDSELDGLVAKVEAHLAAEPNDGKGWEVIGPVYMRMGRFDDAARAFDNSRRLLGATPDRDALYGEALVRIHGGLVTADAEQAFASALKADPSNVRARFYIAIGLGQSGRKDEAVAAWKSLIDSAPADAPWLDSAKAELAGLEGGAPMAAAPGPTANDVAAAADQTPEQRQQMIEGMVSGLAARLDASPDDPQGWARLFRAYIVLGRQADAEAALVRARGLLAGKSDVLAAVEKAAADNGISAKAAP</sequence>
<protein>
    <submittedName>
        <fullName evidence="7">Cytochrome c-type biogenesis protein CcmH</fullName>
    </submittedName>
</protein>
<comment type="caution">
    <text evidence="7">The sequence shown here is derived from an EMBL/GenBank/DDBJ whole genome shotgun (WGS) entry which is preliminary data.</text>
</comment>
<dbReference type="NCBIfam" id="TIGR03142">
    <property type="entry name" value="cytochro_ccmI"/>
    <property type="match status" value="1"/>
</dbReference>
<dbReference type="PANTHER" id="PTHR47870">
    <property type="entry name" value="CYTOCHROME C-TYPE BIOGENESIS PROTEIN CCMH"/>
    <property type="match status" value="1"/>
</dbReference>
<evidence type="ECO:0000313" key="7">
    <source>
        <dbReference type="EMBL" id="MBB3930753.1"/>
    </source>
</evidence>